<organism evidence="2 3">
    <name type="scientific">Phakopsora pachyrhizi</name>
    <name type="common">Asian soybean rust disease fungus</name>
    <dbReference type="NCBI Taxonomy" id="170000"/>
    <lineage>
        <taxon>Eukaryota</taxon>
        <taxon>Fungi</taxon>
        <taxon>Dikarya</taxon>
        <taxon>Basidiomycota</taxon>
        <taxon>Pucciniomycotina</taxon>
        <taxon>Pucciniomycetes</taxon>
        <taxon>Pucciniales</taxon>
        <taxon>Phakopsoraceae</taxon>
        <taxon>Phakopsora</taxon>
    </lineage>
</organism>
<keyword evidence="3" id="KW-1185">Reference proteome</keyword>
<dbReference type="EMBL" id="CALTRL010000456">
    <property type="protein sequence ID" value="CAH7668270.1"/>
    <property type="molecule type" value="Genomic_DNA"/>
</dbReference>
<reference evidence="2" key="1">
    <citation type="submission" date="2022-06" db="EMBL/GenBank/DDBJ databases">
        <authorList>
            <consortium name="SYNGENTA / RWTH Aachen University"/>
        </authorList>
    </citation>
    <scope>NUCLEOTIDE SEQUENCE</scope>
</reference>
<dbReference type="Proteomes" id="UP001153365">
    <property type="component" value="Unassembled WGS sequence"/>
</dbReference>
<dbReference type="AlphaFoldDB" id="A0AAV0ALB2"/>
<evidence type="ECO:0000256" key="1">
    <source>
        <dbReference type="SAM" id="MobiDB-lite"/>
    </source>
</evidence>
<evidence type="ECO:0008006" key="4">
    <source>
        <dbReference type="Google" id="ProtNLM"/>
    </source>
</evidence>
<proteinExistence type="predicted"/>
<accession>A0AAV0ALB2</accession>
<name>A0AAV0ALB2_PHAPC</name>
<gene>
    <name evidence="2" type="ORF">PPACK8108_LOCUS2752</name>
</gene>
<evidence type="ECO:0000313" key="2">
    <source>
        <dbReference type="EMBL" id="CAH7668270.1"/>
    </source>
</evidence>
<protein>
    <recommendedName>
        <fullName evidence="4">Transposase</fullName>
    </recommendedName>
</protein>
<feature type="region of interest" description="Disordered" evidence="1">
    <location>
        <begin position="1"/>
        <end position="28"/>
    </location>
</feature>
<comment type="caution">
    <text evidence="2">The sequence shown here is derived from an EMBL/GenBank/DDBJ whole genome shotgun (WGS) entry which is preliminary data.</text>
</comment>
<sequence length="109" mass="12125">MACQTSPGKTAEIFGTTQDGKQNEVGIDEAGKGGDVIYERDNTRVNIETMTVSLVVRPRPKSTELRIVREADYRLGKRWGLNDLGLLMSALLVTMKSLVPNAIDWQDWS</sequence>
<evidence type="ECO:0000313" key="3">
    <source>
        <dbReference type="Proteomes" id="UP001153365"/>
    </source>
</evidence>